<name>A0A9P1DTF4_9DINO</name>
<dbReference type="Gene3D" id="1.20.920.60">
    <property type="match status" value="1"/>
</dbReference>
<accession>A0A9P1DTF4</accession>
<sequence length="256" mass="27808">MGSGALGKLSEASGEEVSAVYKDLSPEAQANLKEALAALHKGNGLSLRSMISGSVTASLAASADTTYMDLVNALNAQVPETKNQVVKLFIPTEPMDPYKTLGEQGVDVKGEVQYTVAEFSVGTKLTQDEAAAIVESIIHGIDGLSKADVDEVKALKNPPKAVKTVVAAVAVLLQKPRGSWDDLRKMLTDQEFLPSLLSFEKDNVSTETLNELQWYLAHPDFQQERVKRVSAACVCLRDWVDCMHTFATTFQRLHMP</sequence>
<dbReference type="Proteomes" id="UP001152797">
    <property type="component" value="Unassembled WGS sequence"/>
</dbReference>
<dbReference type="GO" id="GO:0045505">
    <property type="term" value="F:dynein intermediate chain binding"/>
    <property type="evidence" value="ECO:0007669"/>
    <property type="project" value="InterPro"/>
</dbReference>
<dbReference type="OrthoDB" id="447173at2759"/>
<evidence type="ECO:0000313" key="4">
    <source>
        <dbReference type="Proteomes" id="UP001152797"/>
    </source>
</evidence>
<reference evidence="3" key="2">
    <citation type="submission" date="2024-04" db="EMBL/GenBank/DDBJ databases">
        <authorList>
            <person name="Chen Y."/>
            <person name="Shah S."/>
            <person name="Dougan E. K."/>
            <person name="Thang M."/>
            <person name="Chan C."/>
        </authorList>
    </citation>
    <scope>NUCLEOTIDE SEQUENCE [LARGE SCALE GENOMIC DNA]</scope>
</reference>
<dbReference type="GO" id="GO:0030286">
    <property type="term" value="C:dynein complex"/>
    <property type="evidence" value="ECO:0007669"/>
    <property type="project" value="InterPro"/>
</dbReference>
<gene>
    <name evidence="2" type="ORF">C1SCF055_LOCUS39984</name>
</gene>
<dbReference type="GO" id="GO:0051959">
    <property type="term" value="F:dynein light intermediate chain binding"/>
    <property type="evidence" value="ECO:0007669"/>
    <property type="project" value="InterPro"/>
</dbReference>
<comment type="caution">
    <text evidence="2">The sequence shown here is derived from an EMBL/GenBank/DDBJ whole genome shotgun (WGS) entry which is preliminary data.</text>
</comment>
<dbReference type="EMBL" id="CAMXCT020006515">
    <property type="protein sequence ID" value="CAL1168512.1"/>
    <property type="molecule type" value="Genomic_DNA"/>
</dbReference>
<proteinExistence type="predicted"/>
<feature type="domain" description="Dynein heavy chain coiled coil stalk" evidence="1">
    <location>
        <begin position="135"/>
        <end position="246"/>
    </location>
</feature>
<evidence type="ECO:0000259" key="1">
    <source>
        <dbReference type="Pfam" id="PF12777"/>
    </source>
</evidence>
<dbReference type="PANTHER" id="PTHR22878:SF68">
    <property type="entry name" value="DYNEIN HEAVY CHAIN 6, AXONEMAL-LIKE"/>
    <property type="match status" value="1"/>
</dbReference>
<dbReference type="InterPro" id="IPR026983">
    <property type="entry name" value="DHC"/>
</dbReference>
<dbReference type="PANTHER" id="PTHR22878">
    <property type="entry name" value="DYNEIN HEAVY CHAIN 6, AXONEMAL-LIKE-RELATED"/>
    <property type="match status" value="1"/>
</dbReference>
<organism evidence="2">
    <name type="scientific">Cladocopium goreaui</name>
    <dbReference type="NCBI Taxonomy" id="2562237"/>
    <lineage>
        <taxon>Eukaryota</taxon>
        <taxon>Sar</taxon>
        <taxon>Alveolata</taxon>
        <taxon>Dinophyceae</taxon>
        <taxon>Suessiales</taxon>
        <taxon>Symbiodiniaceae</taxon>
        <taxon>Cladocopium</taxon>
    </lineage>
</organism>
<protein>
    <recommendedName>
        <fullName evidence="1">Dynein heavy chain coiled coil stalk domain-containing protein</fullName>
    </recommendedName>
</protein>
<keyword evidence="4" id="KW-1185">Reference proteome</keyword>
<reference evidence="2" key="1">
    <citation type="submission" date="2022-10" db="EMBL/GenBank/DDBJ databases">
        <authorList>
            <person name="Chen Y."/>
            <person name="Dougan E. K."/>
            <person name="Chan C."/>
            <person name="Rhodes N."/>
            <person name="Thang M."/>
        </authorList>
    </citation>
    <scope>NUCLEOTIDE SEQUENCE</scope>
</reference>
<dbReference type="Pfam" id="PF12777">
    <property type="entry name" value="MT"/>
    <property type="match status" value="1"/>
</dbReference>
<dbReference type="AlphaFoldDB" id="A0A9P1DTF4"/>
<dbReference type="EMBL" id="CAMXCT030006515">
    <property type="protein sequence ID" value="CAL4802449.1"/>
    <property type="molecule type" value="Genomic_DNA"/>
</dbReference>
<evidence type="ECO:0000313" key="3">
    <source>
        <dbReference type="EMBL" id="CAL1168512.1"/>
    </source>
</evidence>
<dbReference type="EMBL" id="CAMXCT010006515">
    <property type="protein sequence ID" value="CAI4015137.1"/>
    <property type="molecule type" value="Genomic_DNA"/>
</dbReference>
<dbReference type="GO" id="GO:0007018">
    <property type="term" value="P:microtubule-based movement"/>
    <property type="evidence" value="ECO:0007669"/>
    <property type="project" value="InterPro"/>
</dbReference>
<evidence type="ECO:0000313" key="2">
    <source>
        <dbReference type="EMBL" id="CAI4015137.1"/>
    </source>
</evidence>
<dbReference type="InterPro" id="IPR024743">
    <property type="entry name" value="Dynein_HC_stalk"/>
</dbReference>